<evidence type="ECO:0000313" key="6">
    <source>
        <dbReference type="Proteomes" id="UP000031104"/>
    </source>
</evidence>
<dbReference type="InterPro" id="IPR003593">
    <property type="entry name" value="AAA+_ATPase"/>
</dbReference>
<evidence type="ECO:0000256" key="2">
    <source>
        <dbReference type="ARBA" id="ARBA00022741"/>
    </source>
</evidence>
<gene>
    <name evidence="5" type="ORF">SD28_04105</name>
</gene>
<dbReference type="RefSeq" id="WP_039124361.1">
    <property type="nucleotide sequence ID" value="NZ_CP010427.1"/>
</dbReference>
<dbReference type="Proteomes" id="UP000031104">
    <property type="component" value="Chromosome"/>
</dbReference>
<keyword evidence="6" id="KW-1185">Reference proteome</keyword>
<reference evidence="5 6" key="1">
    <citation type="submission" date="2014-12" db="EMBL/GenBank/DDBJ databases">
        <title>Complete genome sequence of Francisella guanzhouensis strain 08HL01032 isolated from air-conditioning system in China.</title>
        <authorList>
            <person name="Svensson D."/>
            <person name="Ohrman C."/>
            <person name="Backman S."/>
            <person name="Karlsson E."/>
            <person name="Nilsson E."/>
            <person name="Bystrom M."/>
            <person name="Larkeryd A."/>
            <person name="Stenberg P."/>
            <person name="Scholtz H.C."/>
            <person name="Forsman M."/>
            <person name="Sjodin A."/>
        </authorList>
    </citation>
    <scope>NUCLEOTIDE SEQUENCE [LARGE SCALE GENOMIC DNA]</scope>
    <source>
        <strain evidence="5 6">08HL01032</strain>
    </source>
</reference>
<evidence type="ECO:0000313" key="5">
    <source>
        <dbReference type="EMBL" id="AJC48868.1"/>
    </source>
</evidence>
<feature type="domain" description="ABC transporter" evidence="4">
    <location>
        <begin position="6"/>
        <end position="245"/>
    </location>
</feature>
<protein>
    <submittedName>
        <fullName evidence="5">ABC transporter ATP-binding protein</fullName>
    </submittedName>
</protein>
<dbReference type="PANTHER" id="PTHR43023">
    <property type="entry name" value="PROTEIN TRIGALACTOSYLDIACYLGLYCEROL 3, CHLOROPLASTIC"/>
    <property type="match status" value="1"/>
</dbReference>
<dbReference type="PANTHER" id="PTHR43023:SF3">
    <property type="entry name" value="PROTEIN TRIGALACTOSYLDIACYLGLYCEROL 3, CHLOROPLASTIC"/>
    <property type="match status" value="1"/>
</dbReference>
<dbReference type="GO" id="GO:0005524">
    <property type="term" value="F:ATP binding"/>
    <property type="evidence" value="ECO:0007669"/>
    <property type="project" value="UniProtKB-KW"/>
</dbReference>
<proteinExistence type="predicted"/>
<evidence type="ECO:0000256" key="1">
    <source>
        <dbReference type="ARBA" id="ARBA00022448"/>
    </source>
</evidence>
<dbReference type="Gene3D" id="3.40.50.300">
    <property type="entry name" value="P-loop containing nucleotide triphosphate hydrolases"/>
    <property type="match status" value="1"/>
</dbReference>
<dbReference type="OrthoDB" id="9802264at2"/>
<dbReference type="SUPFAM" id="SSF52540">
    <property type="entry name" value="P-loop containing nucleoside triphosphate hydrolases"/>
    <property type="match status" value="1"/>
</dbReference>
<dbReference type="InterPro" id="IPR003439">
    <property type="entry name" value="ABC_transporter-like_ATP-bd"/>
</dbReference>
<dbReference type="EMBL" id="CP010427">
    <property type="protein sequence ID" value="AJC48868.1"/>
    <property type="molecule type" value="Genomic_DNA"/>
</dbReference>
<sequence>MDKNIIEIKSLSTKFGKEWIHKDLNLNIPAKKISCIIGASGCGKTTLMREILMLQPIYSGKIFLLGQEISKLIDNPYKRKQISSKMSMMFQHCALFSSLTNLQNVIFPLKQHTDLPLNILTDIAIIKLKMVGLREEAFNKYPSEISGGMLKRVALARTIALDPKIIFLDEPNAGLDPYSARAMDELILYLKNELEMSVVMITHDLNTIWNIVDDIIYMDKKKIMLHDNVAFVSQQTQYESIRKFFGSHNETKGMEEPMHE</sequence>
<dbReference type="GO" id="GO:0016887">
    <property type="term" value="F:ATP hydrolysis activity"/>
    <property type="evidence" value="ECO:0007669"/>
    <property type="project" value="InterPro"/>
</dbReference>
<dbReference type="SMART" id="SM00382">
    <property type="entry name" value="AAA"/>
    <property type="match status" value="1"/>
</dbReference>
<evidence type="ECO:0000256" key="3">
    <source>
        <dbReference type="ARBA" id="ARBA00022840"/>
    </source>
</evidence>
<dbReference type="AlphaFoldDB" id="A0A0A8E4C7"/>
<dbReference type="Pfam" id="PF00005">
    <property type="entry name" value="ABC_tran"/>
    <property type="match status" value="1"/>
</dbReference>
<dbReference type="STRING" id="594679.SD28_04105"/>
<keyword evidence="3 5" id="KW-0067">ATP-binding</keyword>
<dbReference type="PROSITE" id="PS00211">
    <property type="entry name" value="ABC_TRANSPORTER_1"/>
    <property type="match status" value="1"/>
</dbReference>
<dbReference type="HOGENOM" id="CLU_000604_1_22_6"/>
<name>A0A0A8E4C7_9GAMM</name>
<organism evidence="5 6">
    <name type="scientific">Allofrancisella guangzhouensis</name>
    <dbReference type="NCBI Taxonomy" id="594679"/>
    <lineage>
        <taxon>Bacteria</taxon>
        <taxon>Pseudomonadati</taxon>
        <taxon>Pseudomonadota</taxon>
        <taxon>Gammaproteobacteria</taxon>
        <taxon>Thiotrichales</taxon>
        <taxon>Francisellaceae</taxon>
        <taxon>Allofrancisella</taxon>
    </lineage>
</organism>
<accession>A0A0A8E4C7</accession>
<keyword evidence="1" id="KW-0813">Transport</keyword>
<dbReference type="KEGG" id="fgu:SD28_04105"/>
<keyword evidence="2" id="KW-0547">Nucleotide-binding</keyword>
<dbReference type="InterPro" id="IPR027417">
    <property type="entry name" value="P-loop_NTPase"/>
</dbReference>
<dbReference type="PROSITE" id="PS50893">
    <property type="entry name" value="ABC_TRANSPORTER_2"/>
    <property type="match status" value="1"/>
</dbReference>
<dbReference type="InterPro" id="IPR017871">
    <property type="entry name" value="ABC_transporter-like_CS"/>
</dbReference>
<evidence type="ECO:0000259" key="4">
    <source>
        <dbReference type="PROSITE" id="PS50893"/>
    </source>
</evidence>